<protein>
    <submittedName>
        <fullName evidence="1">Uncharacterized protein</fullName>
    </submittedName>
</protein>
<reference evidence="1" key="1">
    <citation type="submission" date="2016-09" db="EMBL/GenBank/DDBJ databases">
        <title>Draft genome of thermotolerant cyanobacterium Desertifilum sp. strain IPPAS B-1220.</title>
        <authorList>
            <person name="Sinetova M.A."/>
            <person name="Bolakhan K."/>
            <person name="Zayadan B.K."/>
            <person name="Mironov K.S."/>
            <person name="Ustinova V."/>
            <person name="Kupriyanova E.V."/>
            <person name="Sidorov R.A."/>
            <person name="Skrypnik A.N."/>
            <person name="Gogoleva N.E."/>
            <person name="Gogolev Y.V."/>
            <person name="Los D.A."/>
        </authorList>
    </citation>
    <scope>NUCLEOTIDE SEQUENCE [LARGE SCALE GENOMIC DNA]</scope>
    <source>
        <strain evidence="1">IPPAS B-1220</strain>
    </source>
</reference>
<dbReference type="EMBL" id="MJGC01000041">
    <property type="protein sequence ID" value="OEJ76135.1"/>
    <property type="molecule type" value="Genomic_DNA"/>
</dbReference>
<dbReference type="RefSeq" id="WP_069966294.1">
    <property type="nucleotide sequence ID" value="NZ_CM124774.1"/>
</dbReference>
<dbReference type="InterPro" id="IPR043731">
    <property type="entry name" value="DUF5674"/>
</dbReference>
<name>A0A1E5QN74_9CYAN</name>
<gene>
    <name evidence="1" type="ORF">BH720_06160</name>
</gene>
<dbReference type="OrthoDB" id="308382at2"/>
<dbReference type="STRING" id="1781255.BH720_06160"/>
<accession>A0A1E5QN74</accession>
<comment type="caution">
    <text evidence="1">The sequence shown here is derived from an EMBL/GenBank/DDBJ whole genome shotgun (WGS) entry which is preliminary data.</text>
</comment>
<evidence type="ECO:0000313" key="1">
    <source>
        <dbReference type="EMBL" id="OEJ76135.1"/>
    </source>
</evidence>
<sequence>MIYLIQAHATKEQIEEMLETLSSYIKLAVDIERGILAGGGEYHADCEAVLLENGSKQVNIWGADWYPLTQEVGYESLINIRPRQNNRSMEIQDPVIREQVAQIVQQLLGEV</sequence>
<organism evidence="1">
    <name type="scientific">Desertifilum tharense IPPAS B-1220</name>
    <dbReference type="NCBI Taxonomy" id="1781255"/>
    <lineage>
        <taxon>Bacteria</taxon>
        <taxon>Bacillati</taxon>
        <taxon>Cyanobacteriota</taxon>
        <taxon>Cyanophyceae</taxon>
        <taxon>Desertifilales</taxon>
        <taxon>Desertifilaceae</taxon>
        <taxon>Desertifilum</taxon>
    </lineage>
</organism>
<proteinExistence type="predicted"/>
<dbReference type="Pfam" id="PF18924">
    <property type="entry name" value="DUF5674"/>
    <property type="match status" value="1"/>
</dbReference>
<dbReference type="AlphaFoldDB" id="A0A1E5QN74"/>